<dbReference type="PANTHER" id="PTHR31659:SF9">
    <property type="entry name" value="PROTEIN: UPF0503-LIKE PROTEIN, PUTATIVE (DUF740)-RELATED"/>
    <property type="match status" value="1"/>
</dbReference>
<reference evidence="2" key="1">
    <citation type="submission" date="2017-07" db="EMBL/GenBank/DDBJ databases">
        <title>Taro Niue Genome Assembly and Annotation.</title>
        <authorList>
            <person name="Atibalentja N."/>
            <person name="Keating K."/>
            <person name="Fields C.J."/>
        </authorList>
    </citation>
    <scope>NUCLEOTIDE SEQUENCE</scope>
    <source>
        <strain evidence="2">Niue_2</strain>
        <tissue evidence="2">Leaf</tissue>
    </source>
</reference>
<feature type="region of interest" description="Disordered" evidence="1">
    <location>
        <begin position="276"/>
        <end position="307"/>
    </location>
</feature>
<dbReference type="Proteomes" id="UP000652761">
    <property type="component" value="Unassembled WGS sequence"/>
</dbReference>
<feature type="region of interest" description="Disordered" evidence="1">
    <location>
        <begin position="192"/>
        <end position="232"/>
    </location>
</feature>
<sequence length="664" mass="72996">MAPAFDARLQLYQQAQQLPSNRVLACDRHPDQQVTGFCASCLRERLAGLDPGTRRLKPSPSSSGAPAAAAAALKSLFSRLPGGQPNHHNAAAAAAVATAPSDTALLPELRRCKSFSGGRGAPPAVAFEPQRRSCDVRRRSTLWSLFHLHEGGADGVGGNPSQVFPPPIYYAASASAGEGEVEIELRSLGLAGPVLETREEEEEEEHYSDAEAGEPEKEQAGEGDGGTREKDGYQELRPMKDHIDLDSQSKKPPPKDMAGGFWLAASVFGEKFRKWRRKHKEKKPGAGPNADARDPPAGTAAAVGEIRAGRLSSRSRRLYRDAQSEVAEDAFGRRSCDTDPRFSLDAGMVSFDDPRYSWDEPRASWDGYLLGGGRQAFPRLPPMLSVIEDAPIAAAPSVQRSDGQIPVEEDAAVPGGTAQTREYYSDSLSQRRRRSLDRSSSVRRPSFEAADEPLPTKGSSNSRVSPTATANEYFFHHVSRFDRDNRDSRSNSLRDDCSESFESTYRDPLKDGEGSKKSRRWCKAWSLWGLVHRRGNGNGAVAANVVERSLSESWPELRRAHSGKFFRSNSSVSSRNSFSYGNGNIGLSSIRRNGVEMNVHSGMKRREEFVLERNRSARYSPSHAGNGLLRFYLTPMSSSRRTKGPVKGWHKNTHPLARSMLRLY</sequence>
<dbReference type="EMBL" id="NMUH01000575">
    <property type="protein sequence ID" value="MQL81577.1"/>
    <property type="molecule type" value="Genomic_DNA"/>
</dbReference>
<dbReference type="PANTHER" id="PTHR31659">
    <property type="entry name" value="PROTEIN: UPF0503-LIKE PROTEIN, PUTATIVE (DUF740)-RELATED"/>
    <property type="match status" value="1"/>
</dbReference>
<protein>
    <submittedName>
        <fullName evidence="2">Uncharacterized protein</fullName>
    </submittedName>
</protein>
<comment type="caution">
    <text evidence="2">The sequence shown here is derived from an EMBL/GenBank/DDBJ whole genome shotgun (WGS) entry which is preliminary data.</text>
</comment>
<evidence type="ECO:0000256" key="1">
    <source>
        <dbReference type="SAM" id="MobiDB-lite"/>
    </source>
</evidence>
<dbReference type="Pfam" id="PF05340">
    <property type="entry name" value="DUF740"/>
    <property type="match status" value="1"/>
</dbReference>
<accession>A0A843UH70</accession>
<feature type="compositionally biased region" description="Basic and acidic residues" evidence="1">
    <location>
        <begin position="504"/>
        <end position="516"/>
    </location>
</feature>
<dbReference type="AlphaFoldDB" id="A0A843UH70"/>
<organism evidence="2 3">
    <name type="scientific">Colocasia esculenta</name>
    <name type="common">Wild taro</name>
    <name type="synonym">Arum esculentum</name>
    <dbReference type="NCBI Taxonomy" id="4460"/>
    <lineage>
        <taxon>Eukaryota</taxon>
        <taxon>Viridiplantae</taxon>
        <taxon>Streptophyta</taxon>
        <taxon>Embryophyta</taxon>
        <taxon>Tracheophyta</taxon>
        <taxon>Spermatophyta</taxon>
        <taxon>Magnoliopsida</taxon>
        <taxon>Liliopsida</taxon>
        <taxon>Araceae</taxon>
        <taxon>Aroideae</taxon>
        <taxon>Colocasieae</taxon>
        <taxon>Colocasia</taxon>
    </lineage>
</organism>
<evidence type="ECO:0000313" key="3">
    <source>
        <dbReference type="Proteomes" id="UP000652761"/>
    </source>
</evidence>
<feature type="compositionally biased region" description="Basic and acidic residues" evidence="1">
    <location>
        <begin position="214"/>
        <end position="232"/>
    </location>
</feature>
<feature type="region of interest" description="Disordered" evidence="1">
    <location>
        <begin position="397"/>
        <end position="466"/>
    </location>
</feature>
<feature type="region of interest" description="Disordered" evidence="1">
    <location>
        <begin position="483"/>
        <end position="516"/>
    </location>
</feature>
<feature type="compositionally biased region" description="Polar residues" evidence="1">
    <location>
        <begin position="457"/>
        <end position="466"/>
    </location>
</feature>
<dbReference type="InterPro" id="IPR008004">
    <property type="entry name" value="OCTOPUS-like"/>
</dbReference>
<gene>
    <name evidence="2" type="ORF">Taro_014045</name>
</gene>
<keyword evidence="3" id="KW-1185">Reference proteome</keyword>
<dbReference type="OrthoDB" id="758624at2759"/>
<evidence type="ECO:0000313" key="2">
    <source>
        <dbReference type="EMBL" id="MQL81577.1"/>
    </source>
</evidence>
<proteinExistence type="predicted"/>
<name>A0A843UH70_COLES</name>
<feature type="compositionally biased region" description="Basic and acidic residues" evidence="1">
    <location>
        <begin position="483"/>
        <end position="497"/>
    </location>
</feature>